<dbReference type="Pfam" id="PF00759">
    <property type="entry name" value="Glyco_hydro_9"/>
    <property type="match status" value="1"/>
</dbReference>
<organism evidence="12">
    <name type="scientific">Xylophaga rikuzenica</name>
    <dbReference type="NCBI Taxonomy" id="2028187"/>
    <lineage>
        <taxon>Eukaryota</taxon>
        <taxon>Metazoa</taxon>
        <taxon>Spiralia</taxon>
        <taxon>Lophotrochozoa</taxon>
        <taxon>Mollusca</taxon>
        <taxon>Bivalvia</taxon>
        <taxon>Autobranchia</taxon>
        <taxon>Heteroconchia</taxon>
        <taxon>Euheterodonta</taxon>
        <taxon>Imparidentia</taxon>
        <taxon>Neoheterodontei</taxon>
        <taxon>Myida</taxon>
        <taxon>Pholadoidea</taxon>
        <taxon>Xylophagaidae</taxon>
        <taxon>Xylophaga</taxon>
    </lineage>
</organism>
<dbReference type="PANTHER" id="PTHR22298">
    <property type="entry name" value="ENDO-1,4-BETA-GLUCANASE"/>
    <property type="match status" value="1"/>
</dbReference>
<dbReference type="Gene3D" id="1.50.10.10">
    <property type="match status" value="1"/>
</dbReference>
<feature type="signal peptide" evidence="9">
    <location>
        <begin position="1"/>
        <end position="16"/>
    </location>
</feature>
<protein>
    <recommendedName>
        <fullName evidence="9">Endoglucanase</fullName>
        <ecNumber evidence="9">3.2.1.4</ecNumber>
    </recommendedName>
</protein>
<comment type="catalytic activity">
    <reaction evidence="1 9">
        <text>Endohydrolysis of (1-&gt;4)-beta-D-glucosidic linkages in cellulose, lichenin and cereal beta-D-glucans.</text>
        <dbReference type="EC" id="3.2.1.4"/>
    </reaction>
</comment>
<keyword evidence="7 8" id="KW-0624">Polysaccharide degradation</keyword>
<feature type="active site" evidence="8">
    <location>
        <position position="419"/>
    </location>
</feature>
<name>A0A455XGC3_9BIVA</name>
<dbReference type="AlphaFoldDB" id="A0A455XGC3"/>
<dbReference type="InterPro" id="IPR012341">
    <property type="entry name" value="6hp_glycosidase-like_sf"/>
</dbReference>
<sequence length="461" mass="49534">MIVTLLFLATAALINAESSTRYDYKEALRLSILFYDAQRSGRLPADNPIPWRGDSAVDDGDAGHDLSGGWYDAGDHVKFGLPMAWASWVLNYGLVAFPDAYEATGQTAMACDSVRWPLEYFLKCWIPSENKFYAQVGDGNSDHSFWGSPENMRMSRPASAVTTSCPGSDVAGKTVSALASGYLVFKDTCGDASFAADLLSAAESLYAFAKNNKGLYDDCMAAGDFYSSSSYQDELAAAAAWMAKATGESSYLSDARSFYPNGTAWGFNWNDDNVGAAVVLYDVTGEDFFKNDVVNFVSSYSSGRVQKTPCGLSYRDKWGPNRHAANAAFIATLAASLGLNANEANEYAQSQINYILGDNPLGISYEIGFGNYFPKKPHHRGSSCRMSDNSCSINDSGDNPNQLDGGMVGGPGDADDYSDDRDDYVHNEVAVDYNAGFQSALAGLIHFAITDSLPAAPAPGC</sequence>
<feature type="active site" evidence="8">
    <location>
        <position position="428"/>
    </location>
</feature>
<keyword evidence="3 8" id="KW-0378">Hydrolase</keyword>
<dbReference type="InterPro" id="IPR008928">
    <property type="entry name" value="6-hairpin_glycosidase_sf"/>
</dbReference>
<evidence type="ECO:0000256" key="2">
    <source>
        <dbReference type="ARBA" id="ARBA00007072"/>
    </source>
</evidence>
<accession>A0A455XGC3</accession>
<evidence type="ECO:0000256" key="8">
    <source>
        <dbReference type="PROSITE-ProRule" id="PRU10060"/>
    </source>
</evidence>
<feature type="region of interest" description="Disordered" evidence="10">
    <location>
        <begin position="384"/>
        <end position="419"/>
    </location>
</feature>
<feature type="compositionally biased region" description="Polar residues" evidence="10">
    <location>
        <begin position="384"/>
        <end position="402"/>
    </location>
</feature>
<dbReference type="SUPFAM" id="SSF48208">
    <property type="entry name" value="Six-hairpin glycosidases"/>
    <property type="match status" value="1"/>
</dbReference>
<dbReference type="PROSITE" id="PS00698">
    <property type="entry name" value="GH9_3"/>
    <property type="match status" value="1"/>
</dbReference>
<dbReference type="InterPro" id="IPR001701">
    <property type="entry name" value="Glyco_hydro_9"/>
</dbReference>
<evidence type="ECO:0000256" key="9">
    <source>
        <dbReference type="RuleBase" id="RU361166"/>
    </source>
</evidence>
<evidence type="ECO:0000256" key="5">
    <source>
        <dbReference type="ARBA" id="ARBA00023277"/>
    </source>
</evidence>
<evidence type="ECO:0000313" key="12">
    <source>
        <dbReference type="EMBL" id="BBJ26603.1"/>
    </source>
</evidence>
<evidence type="ECO:0000256" key="3">
    <source>
        <dbReference type="ARBA" id="ARBA00022801"/>
    </source>
</evidence>
<dbReference type="InterPro" id="IPR033126">
    <property type="entry name" value="Glyco_hydro_9_Asp/Glu_AS"/>
</dbReference>
<comment type="similarity">
    <text evidence="2 8 9">Belongs to the glycosyl hydrolase 9 (cellulase E) family.</text>
</comment>
<dbReference type="GO" id="GO:0008810">
    <property type="term" value="F:cellulase activity"/>
    <property type="evidence" value="ECO:0007669"/>
    <property type="project" value="UniProtKB-EC"/>
</dbReference>
<dbReference type="EC" id="3.2.1.4" evidence="9"/>
<keyword evidence="6 8" id="KW-0326">Glycosidase</keyword>
<proteinExistence type="evidence at transcript level"/>
<feature type="domain" description="Glycoside hydrolase family 9" evidence="11">
    <location>
        <begin position="24"/>
        <end position="441"/>
    </location>
</feature>
<keyword evidence="4 9" id="KW-0136">Cellulose degradation</keyword>
<evidence type="ECO:0000256" key="7">
    <source>
        <dbReference type="ARBA" id="ARBA00023326"/>
    </source>
</evidence>
<evidence type="ECO:0000256" key="10">
    <source>
        <dbReference type="SAM" id="MobiDB-lite"/>
    </source>
</evidence>
<evidence type="ECO:0000256" key="4">
    <source>
        <dbReference type="ARBA" id="ARBA00023001"/>
    </source>
</evidence>
<keyword evidence="9" id="KW-0732">Signal</keyword>
<dbReference type="GO" id="GO:0030245">
    <property type="term" value="P:cellulose catabolic process"/>
    <property type="evidence" value="ECO:0007669"/>
    <property type="project" value="UniProtKB-KW"/>
</dbReference>
<evidence type="ECO:0000259" key="11">
    <source>
        <dbReference type="Pfam" id="PF00759"/>
    </source>
</evidence>
<keyword evidence="5 8" id="KW-0119">Carbohydrate metabolism</keyword>
<feature type="chain" id="PRO_5019621614" description="Endoglucanase" evidence="9">
    <location>
        <begin position="17"/>
        <end position="461"/>
    </location>
</feature>
<evidence type="ECO:0000256" key="6">
    <source>
        <dbReference type="ARBA" id="ARBA00023295"/>
    </source>
</evidence>
<reference evidence="12" key="1">
    <citation type="submission" date="2017-09" db="EMBL/GenBank/DDBJ databases">
        <title>RNASeq of Xylophaga rikuzenica Taki &amp; Habe, 1945.</title>
        <authorList>
            <person name="Nishi S."/>
            <person name="Haga T."/>
            <person name="Takaki Y."/>
            <person name="Hatada Y."/>
        </authorList>
    </citation>
    <scope>NUCLEOTIDE SEQUENCE</scope>
    <source>
        <tissue evidence="12">Whole-body</tissue>
    </source>
</reference>
<dbReference type="EMBL" id="LC322302">
    <property type="protein sequence ID" value="BBJ26603.1"/>
    <property type="molecule type" value="mRNA"/>
</dbReference>
<evidence type="ECO:0000256" key="1">
    <source>
        <dbReference type="ARBA" id="ARBA00000966"/>
    </source>
</evidence>